<feature type="signal peptide" evidence="1">
    <location>
        <begin position="1"/>
        <end position="19"/>
    </location>
</feature>
<evidence type="ECO:0000313" key="3">
    <source>
        <dbReference type="Proteomes" id="UP000198736"/>
    </source>
</evidence>
<dbReference type="PROSITE" id="PS51257">
    <property type="entry name" value="PROKAR_LIPOPROTEIN"/>
    <property type="match status" value="1"/>
</dbReference>
<gene>
    <name evidence="2" type="ORF">COMA2_40203</name>
</gene>
<reference evidence="3" key="1">
    <citation type="submission" date="2015-10" db="EMBL/GenBank/DDBJ databases">
        <authorList>
            <person name="Luecker S."/>
            <person name="Luecker S."/>
        </authorList>
    </citation>
    <scope>NUCLEOTIDE SEQUENCE [LARGE SCALE GENOMIC DNA]</scope>
</reference>
<name>A0A0S4LKV8_9BACT</name>
<keyword evidence="3" id="KW-1185">Reference proteome</keyword>
<dbReference type="RefSeq" id="WP_090899965.1">
    <property type="nucleotide sequence ID" value="NZ_CZPZ01000031.1"/>
</dbReference>
<sequence length="244" mass="27799">MIRTIVSRFMFHVSWGALVCAILAGCAAPHVPSRIIYEDPVNFVRLEEDSEVLAEWPPSHHAHPFTIEPDRLRMILSGLKVQEHWIALQRWMRGESPLVPAFTDEELTLLSVRISEALAEAKANERVTFYLSQPQTFARRIITTGGFYIHGTELHIILGNWRIIYGIPAYGMIYDRRYPMRPTAAKGFDLMFEPVHAVVPTKSSLLDQILANAKDELIVDLTKLNPPDPEISLMRPCVNHEFLC</sequence>
<organism evidence="2 3">
    <name type="scientific">Candidatus Nitrospira nitrificans</name>
    <dbReference type="NCBI Taxonomy" id="1742973"/>
    <lineage>
        <taxon>Bacteria</taxon>
        <taxon>Pseudomonadati</taxon>
        <taxon>Nitrospirota</taxon>
        <taxon>Nitrospiria</taxon>
        <taxon>Nitrospirales</taxon>
        <taxon>Nitrospiraceae</taxon>
        <taxon>Nitrospira</taxon>
    </lineage>
</organism>
<evidence type="ECO:0000313" key="2">
    <source>
        <dbReference type="EMBL" id="CUS38133.1"/>
    </source>
</evidence>
<dbReference type="OrthoDB" id="9779465at2"/>
<protein>
    <recommendedName>
        <fullName evidence="4">Lipoprotein</fullName>
    </recommendedName>
</protein>
<keyword evidence="1" id="KW-0732">Signal</keyword>
<evidence type="ECO:0000256" key="1">
    <source>
        <dbReference type="SAM" id="SignalP"/>
    </source>
</evidence>
<dbReference type="STRING" id="1742973.COMA2_40203"/>
<evidence type="ECO:0008006" key="4">
    <source>
        <dbReference type="Google" id="ProtNLM"/>
    </source>
</evidence>
<feature type="chain" id="PRO_5006624129" description="Lipoprotein" evidence="1">
    <location>
        <begin position="20"/>
        <end position="244"/>
    </location>
</feature>
<dbReference type="Proteomes" id="UP000198736">
    <property type="component" value="Unassembled WGS sequence"/>
</dbReference>
<dbReference type="EMBL" id="CZPZ01000031">
    <property type="protein sequence ID" value="CUS38133.1"/>
    <property type="molecule type" value="Genomic_DNA"/>
</dbReference>
<dbReference type="AlphaFoldDB" id="A0A0S4LKV8"/>
<proteinExistence type="predicted"/>
<accession>A0A0S4LKV8</accession>